<dbReference type="Proteomes" id="UP000243515">
    <property type="component" value="Unassembled WGS sequence"/>
</dbReference>
<dbReference type="AlphaFoldDB" id="A0A232LMU0"/>
<comment type="caution">
    <text evidence="2">The sequence shown here is derived from an EMBL/GenBank/DDBJ whole genome shotgun (WGS) entry which is preliminary data.</text>
</comment>
<gene>
    <name evidence="2" type="ORF">Egran_06763</name>
</gene>
<name>A0A232LMU0_9EURO</name>
<feature type="domain" description="NAD-dependent epimerase/dehydratase" evidence="1">
    <location>
        <begin position="6"/>
        <end position="79"/>
    </location>
</feature>
<dbReference type="InterPro" id="IPR036291">
    <property type="entry name" value="NAD(P)-bd_dom_sf"/>
</dbReference>
<evidence type="ECO:0000313" key="2">
    <source>
        <dbReference type="EMBL" id="OXV05469.1"/>
    </source>
</evidence>
<accession>A0A232LMU0</accession>
<dbReference type="Gene3D" id="3.40.50.720">
    <property type="entry name" value="NAD(P)-binding Rossmann-like Domain"/>
    <property type="match status" value="1"/>
</dbReference>
<reference evidence="2 3" key="1">
    <citation type="journal article" date="2015" name="Environ. Microbiol.">
        <title>Metagenome sequence of Elaphomyces granulatus from sporocarp tissue reveals Ascomycota ectomycorrhizal fingerprints of genome expansion and a Proteobacteria-rich microbiome.</title>
        <authorList>
            <person name="Quandt C.A."/>
            <person name="Kohler A."/>
            <person name="Hesse C.N."/>
            <person name="Sharpton T.J."/>
            <person name="Martin F."/>
            <person name="Spatafora J.W."/>
        </authorList>
    </citation>
    <scope>NUCLEOTIDE SEQUENCE [LARGE SCALE GENOMIC DNA]</scope>
    <source>
        <strain evidence="2 3">OSC145934</strain>
    </source>
</reference>
<proteinExistence type="predicted"/>
<dbReference type="GO" id="GO:0044877">
    <property type="term" value="F:protein-containing complex binding"/>
    <property type="evidence" value="ECO:0007669"/>
    <property type="project" value="TreeGrafter"/>
</dbReference>
<sequence>MAARRIVVAGGSGFLGSKICKSAVARGWSVTSLSRSGEPQWDTVSGFREPPEWAGLVEWAKADVLKPNTYKGYLKDAAAVIYSMGILLEADYKNVVQGRESLVGGLLRAFSSSQLGSQNPLQKNKGEELKDTERNAQWTYELMNRDSAIALAQECSHEHIPTFVYISAAAGAPILPSRYITTKRDAEAVISSMFPEMRTILVRPPFMYDTNRKFTLPIALGGIIGSQLNTLLGGRLEFMGTMTEKPLRVDLVGEAVVEAISDDAISGVVGTKNIDSLATKAWRRSMLL</sequence>
<dbReference type="PANTHER" id="PTHR12126">
    <property type="entry name" value="NADH-UBIQUINONE OXIDOREDUCTASE 39 KDA SUBUNIT-RELATED"/>
    <property type="match status" value="1"/>
</dbReference>
<dbReference type="PANTHER" id="PTHR12126:SF16">
    <property type="entry name" value="MIOREX COMPLEX COMPONENT 2"/>
    <property type="match status" value="1"/>
</dbReference>
<dbReference type="GO" id="GO:0005739">
    <property type="term" value="C:mitochondrion"/>
    <property type="evidence" value="ECO:0007669"/>
    <property type="project" value="EnsemblFungi"/>
</dbReference>
<dbReference type="Pfam" id="PF01370">
    <property type="entry name" value="Epimerase"/>
    <property type="match status" value="1"/>
</dbReference>
<dbReference type="OrthoDB" id="276721at2759"/>
<protein>
    <recommendedName>
        <fullName evidence="1">NAD-dependent epimerase/dehydratase domain-containing protein</fullName>
    </recommendedName>
</protein>
<dbReference type="GO" id="GO:0006744">
    <property type="term" value="P:ubiquinone biosynthetic process"/>
    <property type="evidence" value="ECO:0007669"/>
    <property type="project" value="EnsemblFungi"/>
</dbReference>
<dbReference type="SUPFAM" id="SSF51735">
    <property type="entry name" value="NAD(P)-binding Rossmann-fold domains"/>
    <property type="match status" value="1"/>
</dbReference>
<evidence type="ECO:0000259" key="1">
    <source>
        <dbReference type="Pfam" id="PF01370"/>
    </source>
</evidence>
<dbReference type="InterPro" id="IPR051207">
    <property type="entry name" value="ComplexI_NDUFA9_subunit"/>
</dbReference>
<evidence type="ECO:0000313" key="3">
    <source>
        <dbReference type="Proteomes" id="UP000243515"/>
    </source>
</evidence>
<keyword evidence="3" id="KW-1185">Reference proteome</keyword>
<dbReference type="InterPro" id="IPR001509">
    <property type="entry name" value="Epimerase_deHydtase"/>
</dbReference>
<organism evidence="2 3">
    <name type="scientific">Elaphomyces granulatus</name>
    <dbReference type="NCBI Taxonomy" id="519963"/>
    <lineage>
        <taxon>Eukaryota</taxon>
        <taxon>Fungi</taxon>
        <taxon>Dikarya</taxon>
        <taxon>Ascomycota</taxon>
        <taxon>Pezizomycotina</taxon>
        <taxon>Eurotiomycetes</taxon>
        <taxon>Eurotiomycetidae</taxon>
        <taxon>Eurotiales</taxon>
        <taxon>Elaphomycetaceae</taxon>
        <taxon>Elaphomyces</taxon>
    </lineage>
</organism>
<dbReference type="EMBL" id="NPHW01006926">
    <property type="protein sequence ID" value="OXV05469.1"/>
    <property type="molecule type" value="Genomic_DNA"/>
</dbReference>